<dbReference type="SUPFAM" id="SSF55811">
    <property type="entry name" value="Nudix"/>
    <property type="match status" value="1"/>
</dbReference>
<dbReference type="GO" id="GO:0006298">
    <property type="term" value="P:mismatch repair"/>
    <property type="evidence" value="ECO:0007669"/>
    <property type="project" value="TreeGrafter"/>
</dbReference>
<dbReference type="GO" id="GO:0046872">
    <property type="term" value="F:metal ion binding"/>
    <property type="evidence" value="ECO:0007669"/>
    <property type="project" value="UniProtKB-UniRule"/>
</dbReference>
<dbReference type="InParanoid" id="A0A6P8H5D3"/>
<evidence type="ECO:0000256" key="10">
    <source>
        <dbReference type="ARBA" id="ARBA00023014"/>
    </source>
</evidence>
<dbReference type="SMART" id="SM00478">
    <property type="entry name" value="ENDO3c"/>
    <property type="match status" value="1"/>
</dbReference>
<evidence type="ECO:0000256" key="9">
    <source>
        <dbReference type="ARBA" id="ARBA00023004"/>
    </source>
</evidence>
<dbReference type="OrthoDB" id="10248838at2759"/>
<evidence type="ECO:0000256" key="2">
    <source>
        <dbReference type="ARBA" id="ARBA00008343"/>
    </source>
</evidence>
<dbReference type="PANTHER" id="PTHR42944:SF1">
    <property type="entry name" value="ADENINE DNA GLYCOSYLASE"/>
    <property type="match status" value="1"/>
</dbReference>
<dbReference type="FunCoup" id="A0A6P8H5D3">
    <property type="interactions" value="1276"/>
</dbReference>
<organism evidence="16 17">
    <name type="scientific">Actinia tenebrosa</name>
    <name type="common">Australian red waratah sea anemone</name>
    <dbReference type="NCBI Taxonomy" id="6105"/>
    <lineage>
        <taxon>Eukaryota</taxon>
        <taxon>Metazoa</taxon>
        <taxon>Cnidaria</taxon>
        <taxon>Anthozoa</taxon>
        <taxon>Hexacorallia</taxon>
        <taxon>Actiniaria</taxon>
        <taxon>Actiniidae</taxon>
        <taxon>Actinia</taxon>
    </lineage>
</organism>
<evidence type="ECO:0000256" key="11">
    <source>
        <dbReference type="ARBA" id="ARBA00023204"/>
    </source>
</evidence>
<dbReference type="InterPro" id="IPR004036">
    <property type="entry name" value="Endonuclease-III-like_CS2"/>
</dbReference>
<name>A0A6P8H5D3_ACTTE</name>
<evidence type="ECO:0000256" key="14">
    <source>
        <dbReference type="SAM" id="MobiDB-lite"/>
    </source>
</evidence>
<evidence type="ECO:0000256" key="4">
    <source>
        <dbReference type="ARBA" id="ARBA00022023"/>
    </source>
</evidence>
<dbReference type="Gene3D" id="3.90.79.10">
    <property type="entry name" value="Nucleoside Triphosphate Pyrophosphohydrolase"/>
    <property type="match status" value="1"/>
</dbReference>
<dbReference type="GO" id="GO:0006284">
    <property type="term" value="P:base-excision repair"/>
    <property type="evidence" value="ECO:0007669"/>
    <property type="project" value="UniProtKB-UniRule"/>
</dbReference>
<reference evidence="17" key="1">
    <citation type="submission" date="2025-08" db="UniProtKB">
        <authorList>
            <consortium name="RefSeq"/>
        </authorList>
    </citation>
    <scope>IDENTIFICATION</scope>
    <source>
        <tissue evidence="17">Tentacle</tissue>
    </source>
</reference>
<evidence type="ECO:0000256" key="12">
    <source>
        <dbReference type="ARBA" id="ARBA00023295"/>
    </source>
</evidence>
<evidence type="ECO:0000256" key="7">
    <source>
        <dbReference type="ARBA" id="ARBA00022763"/>
    </source>
</evidence>
<evidence type="ECO:0000256" key="13">
    <source>
        <dbReference type="RuleBase" id="RU365096"/>
    </source>
</evidence>
<evidence type="ECO:0000256" key="1">
    <source>
        <dbReference type="ARBA" id="ARBA00000843"/>
    </source>
</evidence>
<protein>
    <recommendedName>
        <fullName evidence="4 13">Adenine DNA glycosylase</fullName>
        <ecNumber evidence="3 13">3.2.2.31</ecNumber>
    </recommendedName>
</protein>
<dbReference type="GO" id="GO:0034039">
    <property type="term" value="F:8-oxo-7,8-dihydroguanine DNA N-glycosylase activity"/>
    <property type="evidence" value="ECO:0007669"/>
    <property type="project" value="TreeGrafter"/>
</dbReference>
<evidence type="ECO:0000256" key="6">
    <source>
        <dbReference type="ARBA" id="ARBA00022723"/>
    </source>
</evidence>
<evidence type="ECO:0000256" key="8">
    <source>
        <dbReference type="ARBA" id="ARBA00022801"/>
    </source>
</evidence>
<dbReference type="InterPro" id="IPR044298">
    <property type="entry name" value="MIG/MutY"/>
</dbReference>
<feature type="region of interest" description="Disordered" evidence="14">
    <location>
        <begin position="1"/>
        <end position="32"/>
    </location>
</feature>
<dbReference type="AlphaFoldDB" id="A0A6P8H5D3"/>
<comment type="similarity">
    <text evidence="2 13">Belongs to the Nth/MutY family.</text>
</comment>
<dbReference type="GO" id="GO:0005634">
    <property type="term" value="C:nucleus"/>
    <property type="evidence" value="ECO:0007669"/>
    <property type="project" value="TreeGrafter"/>
</dbReference>
<dbReference type="GO" id="GO:0035485">
    <property type="term" value="F:adenine/guanine mispair binding"/>
    <property type="evidence" value="ECO:0007669"/>
    <property type="project" value="TreeGrafter"/>
</dbReference>
<dbReference type="PROSITE" id="PS01155">
    <property type="entry name" value="ENDONUCLEASE_III_2"/>
    <property type="match status" value="1"/>
</dbReference>
<proteinExistence type="inferred from homology"/>
<dbReference type="InterPro" id="IPR011257">
    <property type="entry name" value="DNA_glycosylase"/>
</dbReference>
<comment type="cofactor">
    <cofactor evidence="13">
        <name>[4Fe-4S] cluster</name>
        <dbReference type="ChEBI" id="CHEBI:49883"/>
    </cofactor>
    <text evidence="13">Binds 1 [4Fe-4S] cluster.</text>
</comment>
<evidence type="ECO:0000259" key="15">
    <source>
        <dbReference type="SMART" id="SM00478"/>
    </source>
</evidence>
<dbReference type="PANTHER" id="PTHR42944">
    <property type="entry name" value="ADENINE DNA GLYCOSYLASE"/>
    <property type="match status" value="1"/>
</dbReference>
<dbReference type="CDD" id="cd03431">
    <property type="entry name" value="NUDIX_DNA_Glycosylase_C-MutY"/>
    <property type="match status" value="1"/>
</dbReference>
<dbReference type="InterPro" id="IPR023170">
    <property type="entry name" value="HhH_base_excis_C"/>
</dbReference>
<dbReference type="GO" id="GO:0051539">
    <property type="term" value="F:4 iron, 4 sulfur cluster binding"/>
    <property type="evidence" value="ECO:0007669"/>
    <property type="project" value="UniProtKB-UniRule"/>
</dbReference>
<evidence type="ECO:0000256" key="3">
    <source>
        <dbReference type="ARBA" id="ARBA00012045"/>
    </source>
</evidence>
<keyword evidence="6" id="KW-0479">Metal-binding</keyword>
<dbReference type="RefSeq" id="XP_031551579.1">
    <property type="nucleotide sequence ID" value="XM_031695719.1"/>
</dbReference>
<dbReference type="FunFam" id="1.10.340.30:FF:000002">
    <property type="entry name" value="Adenine DNA glycosylase"/>
    <property type="match status" value="1"/>
</dbReference>
<sequence length="482" mass="55175">MPKRNNKRKASDSKLQSTEKQNHSHDFLAEEESSIRANLLSWYDQNKRDLPWRRYASEEDPNKRGYAVWVSEVMLQQTQVATVIDYYNRWMEKWPTLKDLAAATLEEVNECWSGLGYYSRGRRLHEGCKKILEELDGNMPTSASKLQKELPGVGRYTAGAIASIAFKEKTGVVDGNVIRVFSRLRAIGADTTTNVVIDKFWQLANSLVDGERPGDLNQALMEFGATVCTPKSPSCSNCTLNEYCRAYKQVEEYNKKSTELLNAKLNNNKLSKTFEILDIENCELCLSSEVPWDPALGVFNYPMKPKKKETKEEKFATFIVQRNNPDDEQQFLIVQRPKTGLLAGMWEFPNIELTLEAKSNTVTNDFLSEKIGLSKLDNRKEIGEVNHKFSHRYHTYIVESYVCEDTENDLVESTKLNGQASRWVTKDEFEEAAMPTAMRKILKLYEDSLKTISQAAKKRKLGNASSQVKNQRTMDSFFKPKN</sequence>
<dbReference type="Proteomes" id="UP000515163">
    <property type="component" value="Unplaced"/>
</dbReference>
<keyword evidence="11" id="KW-0234">DNA repair</keyword>
<dbReference type="EC" id="3.2.2.31" evidence="3 13"/>
<dbReference type="Pfam" id="PF00730">
    <property type="entry name" value="HhH-GPD"/>
    <property type="match status" value="1"/>
</dbReference>
<feature type="domain" description="HhH-GPD" evidence="15">
    <location>
        <begin position="74"/>
        <end position="226"/>
    </location>
</feature>
<dbReference type="CDD" id="cd00056">
    <property type="entry name" value="ENDO3c"/>
    <property type="match status" value="1"/>
</dbReference>
<dbReference type="SUPFAM" id="SSF48150">
    <property type="entry name" value="DNA-glycosylase"/>
    <property type="match status" value="1"/>
</dbReference>
<keyword evidence="5" id="KW-0004">4Fe-4S</keyword>
<dbReference type="Gene3D" id="1.10.1670.10">
    <property type="entry name" value="Helix-hairpin-Helix base-excision DNA repair enzymes (C-terminal)"/>
    <property type="match status" value="1"/>
</dbReference>
<dbReference type="SMART" id="SM00525">
    <property type="entry name" value="FES"/>
    <property type="match status" value="1"/>
</dbReference>
<feature type="compositionally biased region" description="Polar residues" evidence="14">
    <location>
        <begin position="463"/>
        <end position="474"/>
    </location>
</feature>
<comment type="catalytic activity">
    <reaction evidence="1 13">
        <text>Hydrolyzes free adenine bases from 7,8-dihydro-8-oxoguanine:adenine mismatched double-stranded DNA, leaving an apurinic site.</text>
        <dbReference type="EC" id="3.2.2.31"/>
    </reaction>
</comment>
<dbReference type="Gene3D" id="1.10.340.30">
    <property type="entry name" value="Hypothetical protein, domain 2"/>
    <property type="match status" value="1"/>
</dbReference>
<evidence type="ECO:0000256" key="5">
    <source>
        <dbReference type="ARBA" id="ARBA00022485"/>
    </source>
</evidence>
<dbReference type="InterPro" id="IPR015797">
    <property type="entry name" value="NUDIX_hydrolase-like_dom_sf"/>
</dbReference>
<dbReference type="FunFam" id="1.10.1670.10:FF:000002">
    <property type="entry name" value="Adenine DNA glycosylase"/>
    <property type="match status" value="1"/>
</dbReference>
<keyword evidence="7 13" id="KW-0227">DNA damage</keyword>
<accession>A0A6P8H5D3</accession>
<evidence type="ECO:0000313" key="17">
    <source>
        <dbReference type="RefSeq" id="XP_031551579.1"/>
    </source>
</evidence>
<dbReference type="InterPro" id="IPR029119">
    <property type="entry name" value="MutY_C"/>
</dbReference>
<keyword evidence="12 13" id="KW-0326">Glycosidase</keyword>
<dbReference type="GO" id="GO:0000701">
    <property type="term" value="F:purine-specific mismatch base pair DNA N-glycosylase activity"/>
    <property type="evidence" value="ECO:0007669"/>
    <property type="project" value="UniProtKB-EC"/>
</dbReference>
<keyword evidence="16" id="KW-1185">Reference proteome</keyword>
<dbReference type="InterPro" id="IPR003265">
    <property type="entry name" value="HhH-GPD_domain"/>
</dbReference>
<dbReference type="Pfam" id="PF14815">
    <property type="entry name" value="NUDIX_4"/>
    <property type="match status" value="1"/>
</dbReference>
<keyword evidence="8" id="KW-0378">Hydrolase</keyword>
<comment type="function">
    <text evidence="13">Adenine glycosylase active on G-A mispairs.</text>
</comment>
<keyword evidence="10" id="KW-0411">Iron-sulfur</keyword>
<dbReference type="GO" id="GO:0032357">
    <property type="term" value="F:oxidized purine DNA binding"/>
    <property type="evidence" value="ECO:0007669"/>
    <property type="project" value="TreeGrafter"/>
</dbReference>
<evidence type="ECO:0000313" key="16">
    <source>
        <dbReference type="Proteomes" id="UP000515163"/>
    </source>
</evidence>
<dbReference type="InterPro" id="IPR003651">
    <property type="entry name" value="Endonuclease3_FeS-loop_motif"/>
</dbReference>
<keyword evidence="9 13" id="KW-0408">Iron</keyword>
<feature type="region of interest" description="Disordered" evidence="14">
    <location>
        <begin position="460"/>
        <end position="482"/>
    </location>
</feature>
<dbReference type="KEGG" id="aten:116288833"/>
<gene>
    <name evidence="17" type="primary">LOC116288833</name>
</gene>
<dbReference type="GeneID" id="116288833"/>